<reference evidence="1 2" key="1">
    <citation type="journal article" date="2016" name="Antonie Van Leeuwenhoek">
        <title>Dongia soli sp. nov., isolated from soil from Dokdo, Korea.</title>
        <authorList>
            <person name="Kim D.U."/>
            <person name="Lee H."/>
            <person name="Kim H."/>
            <person name="Kim S.G."/>
            <person name="Ka J.O."/>
        </authorList>
    </citation>
    <scope>NUCLEOTIDE SEQUENCE [LARGE SCALE GENOMIC DNA]</scope>
    <source>
        <strain evidence="1 2">D78</strain>
    </source>
</reference>
<accession>A0ABU5EBY3</accession>
<proteinExistence type="predicted"/>
<sequence>MGGILTQADVQRLITSPSSDVRAATAIKVSQAFNTVGLSDKERDLAKQILRVMAKDAEAMVRGALASHLKASSELPRDVAIALARDIESVSLPVLEFSKVLSDADLIEIVRTASAEKQQAVAQRETVSSELANALIDHSKNAAVVAALMRNQGADLGEAEYKKALDKHGEDIGVTNAVLGRGQLPITIAERLVNMASERLRDFLVDQRDLSSEMAADLVIQARERATVSLLPSGMNSTDVVELVKQLRDNRRLTPSLILRTLCTGDIAFFEASLAVLSNTAIVNARLLIHDEGRLGLKTIYAHTSLPQNLYPAFRVAFDVAREADYDGGDEDRRRFAAKVIERILTQFEDLAAEDLDYLLSKLNQLAA</sequence>
<dbReference type="InterPro" id="IPR019285">
    <property type="entry name" value="DUF2336"/>
</dbReference>
<evidence type="ECO:0000313" key="2">
    <source>
        <dbReference type="Proteomes" id="UP001279642"/>
    </source>
</evidence>
<gene>
    <name evidence="1" type="ORF">SMD27_11725</name>
</gene>
<dbReference type="PIRSF" id="PIRSF035865">
    <property type="entry name" value="UCP035865"/>
    <property type="match status" value="1"/>
</dbReference>
<dbReference type="RefSeq" id="WP_320508547.1">
    <property type="nucleotide sequence ID" value="NZ_JAXCLW010000002.1"/>
</dbReference>
<dbReference type="EMBL" id="JAXCLW010000002">
    <property type="protein sequence ID" value="MDY0883515.1"/>
    <property type="molecule type" value="Genomic_DNA"/>
</dbReference>
<comment type="caution">
    <text evidence="1">The sequence shown here is derived from an EMBL/GenBank/DDBJ whole genome shotgun (WGS) entry which is preliminary data.</text>
</comment>
<evidence type="ECO:0000313" key="1">
    <source>
        <dbReference type="EMBL" id="MDY0883515.1"/>
    </source>
</evidence>
<dbReference type="InterPro" id="IPR014598">
    <property type="entry name" value="UCP035865"/>
</dbReference>
<keyword evidence="2" id="KW-1185">Reference proteome</keyword>
<dbReference type="Proteomes" id="UP001279642">
    <property type="component" value="Unassembled WGS sequence"/>
</dbReference>
<name>A0ABU5EBY3_9PROT</name>
<protein>
    <submittedName>
        <fullName evidence="1">DUF2336 domain-containing protein</fullName>
    </submittedName>
</protein>
<organism evidence="1 2">
    <name type="scientific">Dongia soli</name>
    <dbReference type="NCBI Taxonomy" id="600628"/>
    <lineage>
        <taxon>Bacteria</taxon>
        <taxon>Pseudomonadati</taxon>
        <taxon>Pseudomonadota</taxon>
        <taxon>Alphaproteobacteria</taxon>
        <taxon>Rhodospirillales</taxon>
        <taxon>Dongiaceae</taxon>
        <taxon>Dongia</taxon>
    </lineage>
</organism>
<dbReference type="Pfam" id="PF10098">
    <property type="entry name" value="DUF2336"/>
    <property type="match status" value="1"/>
</dbReference>